<accession>A0A6I6D7X0</accession>
<sequence length="361" mass="39102">MNFLEGLKIGDIKTKIPIVQGGMGVGISLSGLASAVAKEGGIGVIAAAGIGMLEPDGHSNYIEASIRRLRSEIRKAREISDGVIGVNIMVALSNFSDMVKTSIEEEVDVIFAGGGLPLTLPQYLKGSTGKTKLVPIISTARVASLICKRWVEKYDYLPDAIVVEGPEAGGHLGFKQEEIDNPNYSLEKLVPEVVKDVKNYEEKYNKSIPVIAAGGIYSGEDIAKVLQLGASGVQMATRFVTTHECDAATEFKEAYINSTENDTVIIKSPVGMPGRALTNKFIEDVNKGVKTPFKCPYHCIKTCDYQNSPYCIAITLINAQRGKFKYGFAFAGKNAYKTNEIISVKELMENLVSEYKNAVSQ</sequence>
<keyword evidence="5" id="KW-0560">Oxidoreductase</keyword>
<keyword evidence="6" id="KW-0503">Monooxygenase</keyword>
<dbReference type="SUPFAM" id="SSF51412">
    <property type="entry name" value="Inosine monophosphate dehydrogenase (IMPDH)"/>
    <property type="match status" value="1"/>
</dbReference>
<dbReference type="PANTHER" id="PTHR32332:SF18">
    <property type="entry name" value="2-NITROPROPANE DIOXYGENASE"/>
    <property type="match status" value="1"/>
</dbReference>
<gene>
    <name evidence="6" type="ORF">SYNTR_0124</name>
</gene>
<dbReference type="RefSeq" id="WP_156202684.1">
    <property type="nucleotide sequence ID" value="NZ_CP046457.1"/>
</dbReference>
<keyword evidence="7" id="KW-1185">Reference proteome</keyword>
<dbReference type="GO" id="GO:0018580">
    <property type="term" value="F:nitronate monooxygenase activity"/>
    <property type="evidence" value="ECO:0007669"/>
    <property type="project" value="InterPro"/>
</dbReference>
<evidence type="ECO:0000313" key="6">
    <source>
        <dbReference type="EMBL" id="QGT98717.1"/>
    </source>
</evidence>
<evidence type="ECO:0000256" key="2">
    <source>
        <dbReference type="ARBA" id="ARBA00013457"/>
    </source>
</evidence>
<evidence type="ECO:0000256" key="3">
    <source>
        <dbReference type="ARBA" id="ARBA00022630"/>
    </source>
</evidence>
<dbReference type="KEGG" id="salq:SYNTR_0124"/>
<dbReference type="InterPro" id="IPR004136">
    <property type="entry name" value="NMO"/>
</dbReference>
<evidence type="ECO:0000256" key="4">
    <source>
        <dbReference type="ARBA" id="ARBA00022643"/>
    </source>
</evidence>
<keyword evidence="4" id="KW-0288">FMN</keyword>
<name>A0A6I6D7X0_9FIRM</name>
<dbReference type="EMBL" id="CP046457">
    <property type="protein sequence ID" value="QGT98717.1"/>
    <property type="molecule type" value="Genomic_DNA"/>
</dbReference>
<organism evidence="6 7">
    <name type="scientific">Candidatus Syntrophocurvum alkaliphilum</name>
    <dbReference type="NCBI Taxonomy" id="2293317"/>
    <lineage>
        <taxon>Bacteria</taxon>
        <taxon>Bacillati</taxon>
        <taxon>Bacillota</taxon>
        <taxon>Clostridia</taxon>
        <taxon>Eubacteriales</taxon>
        <taxon>Syntrophomonadaceae</taxon>
        <taxon>Candidatus Syntrophocurvum</taxon>
    </lineage>
</organism>
<dbReference type="OrthoDB" id="9778912at2"/>
<dbReference type="Proteomes" id="UP000426444">
    <property type="component" value="Chromosome"/>
</dbReference>
<evidence type="ECO:0000256" key="5">
    <source>
        <dbReference type="ARBA" id="ARBA00023002"/>
    </source>
</evidence>
<dbReference type="Pfam" id="PF03060">
    <property type="entry name" value="NMO"/>
    <property type="match status" value="1"/>
</dbReference>
<dbReference type="InterPro" id="IPR013785">
    <property type="entry name" value="Aldolase_TIM"/>
</dbReference>
<dbReference type="Gene3D" id="3.20.20.70">
    <property type="entry name" value="Aldolase class I"/>
    <property type="match status" value="1"/>
</dbReference>
<dbReference type="CDD" id="cd04730">
    <property type="entry name" value="NPD_like"/>
    <property type="match status" value="1"/>
</dbReference>
<evidence type="ECO:0000313" key="7">
    <source>
        <dbReference type="Proteomes" id="UP000426444"/>
    </source>
</evidence>
<keyword evidence="3" id="KW-0285">Flavoprotein</keyword>
<protein>
    <recommendedName>
        <fullName evidence="2">Probable nitronate monooxygenase</fullName>
    </recommendedName>
</protein>
<reference evidence="7" key="1">
    <citation type="journal article" date="2019" name="Microbiology">
        <title>Complete Genome Sequence of an Uncultured Bacterium of the Candidate Phylum Bipolaricaulota.</title>
        <authorList>
            <person name="Kadnikov V.V."/>
            <person name="Mardanov A.V."/>
            <person name="Beletsky A.V."/>
            <person name="Frank Y.A."/>
            <person name="Karnachuk O.V."/>
            <person name="Ravin N.V."/>
        </authorList>
    </citation>
    <scope>NUCLEOTIDE SEQUENCE [LARGE SCALE GENOMIC DNA]</scope>
</reference>
<dbReference type="AlphaFoldDB" id="A0A6I6D7X0"/>
<dbReference type="PANTHER" id="PTHR32332">
    <property type="entry name" value="2-NITROPROPANE DIOXYGENASE"/>
    <property type="match status" value="1"/>
</dbReference>
<evidence type="ECO:0000256" key="1">
    <source>
        <dbReference type="ARBA" id="ARBA00003535"/>
    </source>
</evidence>
<comment type="function">
    <text evidence="1">Nitronate monooxygenase that uses molecular oxygen to catalyze the oxidative denitrification of alkyl nitronates. Acts on propionate 3-nitronate (P3N), the presumed physiological substrate. Probably functions in the detoxification of P3N, a metabolic poison produced by plants and fungi as a defense mechanism.</text>
</comment>
<proteinExistence type="predicted"/>